<dbReference type="Pfam" id="PF04506">
    <property type="entry name" value="Rft-1"/>
    <property type="match status" value="1"/>
</dbReference>
<dbReference type="RefSeq" id="XP_016215594.1">
    <property type="nucleotide sequence ID" value="XM_016356801.1"/>
</dbReference>
<name>A0A0D2AGL1_9PEZI</name>
<feature type="transmembrane region" description="Helical" evidence="10">
    <location>
        <begin position="456"/>
        <end position="475"/>
    </location>
</feature>
<evidence type="ECO:0000256" key="4">
    <source>
        <dbReference type="ARBA" id="ARBA00022692"/>
    </source>
</evidence>
<evidence type="ECO:0000256" key="3">
    <source>
        <dbReference type="ARBA" id="ARBA00010288"/>
    </source>
</evidence>
<protein>
    <recommendedName>
        <fullName evidence="8 10">Man(5)GlcNAc(2)-PP-dolichol translocation protein RFT1</fullName>
    </recommendedName>
</protein>
<evidence type="ECO:0000256" key="8">
    <source>
        <dbReference type="ARBA" id="ARBA00044793"/>
    </source>
</evidence>
<dbReference type="GO" id="GO:0034203">
    <property type="term" value="P:glycolipid translocation"/>
    <property type="evidence" value="ECO:0007669"/>
    <property type="project" value="TreeGrafter"/>
</dbReference>
<dbReference type="VEuPathDB" id="FungiDB:PV09_03582"/>
<evidence type="ECO:0000313" key="12">
    <source>
        <dbReference type="Proteomes" id="UP000053259"/>
    </source>
</evidence>
<keyword evidence="4 10" id="KW-0812">Transmembrane</keyword>
<evidence type="ECO:0000256" key="5">
    <source>
        <dbReference type="ARBA" id="ARBA00022824"/>
    </source>
</evidence>
<evidence type="ECO:0000256" key="7">
    <source>
        <dbReference type="ARBA" id="ARBA00023136"/>
    </source>
</evidence>
<dbReference type="GO" id="GO:0006488">
    <property type="term" value="P:dolichol-linked oligosaccharide biosynthetic process"/>
    <property type="evidence" value="ECO:0007669"/>
    <property type="project" value="InterPro"/>
</dbReference>
<evidence type="ECO:0000313" key="11">
    <source>
        <dbReference type="EMBL" id="KIW05725.1"/>
    </source>
</evidence>
<comment type="subcellular location">
    <subcellularLocation>
        <location evidence="1 10">Endoplasmic reticulum membrane</location>
        <topology evidence="1 10">Multi-pass membrane protein</topology>
    </subcellularLocation>
</comment>
<evidence type="ECO:0000256" key="2">
    <source>
        <dbReference type="ARBA" id="ARBA00004922"/>
    </source>
</evidence>
<dbReference type="GO" id="GO:0005789">
    <property type="term" value="C:endoplasmic reticulum membrane"/>
    <property type="evidence" value="ECO:0007669"/>
    <property type="project" value="UniProtKB-SubCell"/>
</dbReference>
<accession>A0A0D2AGL1</accession>
<comment type="pathway">
    <text evidence="2">Protein modification; protein glycosylation.</text>
</comment>
<keyword evidence="12" id="KW-1185">Reference proteome</keyword>
<evidence type="ECO:0000256" key="9">
    <source>
        <dbReference type="ARBA" id="ARBA00045912"/>
    </source>
</evidence>
<dbReference type="FunCoup" id="A0A0D2AGL1">
    <property type="interactions" value="692"/>
</dbReference>
<dbReference type="EMBL" id="KN847537">
    <property type="protein sequence ID" value="KIW05725.1"/>
    <property type="molecule type" value="Genomic_DNA"/>
</dbReference>
<dbReference type="HOGENOM" id="CLU_023360_3_0_1"/>
<keyword evidence="7 10" id="KW-0472">Membrane</keyword>
<dbReference type="InterPro" id="IPR007594">
    <property type="entry name" value="RFT1"/>
</dbReference>
<dbReference type="AlphaFoldDB" id="A0A0D2AGL1"/>
<feature type="transmembrane region" description="Helical" evidence="10">
    <location>
        <begin position="79"/>
        <end position="101"/>
    </location>
</feature>
<feature type="transmembrane region" description="Helical" evidence="10">
    <location>
        <begin position="322"/>
        <end position="342"/>
    </location>
</feature>
<comment type="function">
    <text evidence="9 10">Intramembrane glycolipid transporter that operates in the biosynthetic pathway of dolichol-linked oligosaccharides, the glycan precursors employed in protein asparagine (N)-glycosylation. The sequential addition of sugars to dolichol pyrophosphate produces dolichol-linked oligosaccharides containing fourteen sugars, including two GlcNAcs, nine mannoses and three glucoses. Once assembled, the oligosaccharide is transferred from the lipid to nascent proteins by oligosaccharyltransferases. The assembly of dolichol-linked oligosaccharides begins on the cytosolic side of the endoplasmic reticulum membrane and finishes in its lumen. RFT1 could mediate the translocation of the cytosolically oriented intermediate DolPP-GlcNAc2Man5, produced by ALG11, into the ER lumen where dolichol-linked oligosaccharides assembly continues. However, the intramembrane lipid transporter activity could not be confirmed in vitro.</text>
</comment>
<dbReference type="Proteomes" id="UP000053259">
    <property type="component" value="Unassembled WGS sequence"/>
</dbReference>
<dbReference type="PANTHER" id="PTHR13117">
    <property type="entry name" value="ENDOPLASMIC RETICULUM MULTISPAN TRANSMEMBRANE PROTEIN-RELATED"/>
    <property type="match status" value="1"/>
</dbReference>
<dbReference type="STRING" id="253628.A0A0D2AGL1"/>
<gene>
    <name evidence="11" type="ORF">PV09_03582</name>
</gene>
<comment type="caution">
    <text evidence="10">Lacks conserved residue(s) required for the propagation of feature annotation.</text>
</comment>
<keyword evidence="10" id="KW-0813">Transport</keyword>
<evidence type="ECO:0000256" key="10">
    <source>
        <dbReference type="RuleBase" id="RU365067"/>
    </source>
</evidence>
<dbReference type="PANTHER" id="PTHR13117:SF5">
    <property type="entry name" value="PROTEIN RFT1 HOMOLOG"/>
    <property type="match status" value="1"/>
</dbReference>
<keyword evidence="6 10" id="KW-1133">Transmembrane helix</keyword>
<feature type="transmembrane region" description="Helical" evidence="10">
    <location>
        <begin position="393"/>
        <end position="410"/>
    </location>
</feature>
<comment type="similarity">
    <text evidence="3 10">Belongs to the RFT1 family.</text>
</comment>
<sequence>MSALAASAKGASILILLQVATRALTFVVNQVLLRYVSPELLGLEAQLALYTITTLYFSRESIRVAVQRRPYHTPVVVNMSYISIILGLPLTFILARLYLQADVPDTPYFKQSLVIYAISCIAQLLTEPAFVVAQQKLRFGIRASSEGLATVLRCLVTCGAAMWASSSGNDIGILPFALGELAYGSIRLLAYTVQVWPISAQDNVSLLPRRLQASNDEKYIWGYFSKSLSKLTLSLWIQDTFKYVLTQGDSILIATLASLQDQGAYALASNYGGLIARMLFQPIEESSRNLIANVCSPDPATKKPTNTGLGEAKRLLRTILKLYLLIGLVAVAIGPSIAPLLLRLVAGARWIDTGAGKVLSVYCYYIPFLAINGLTEAFVAAVASNSQLGSQSFSMGFFFVAFASTAWLSLQKFELGASGLVYANCVNMGLRILFNTHFISKYFLQHGQPFSFSDTLPSMISTTTGVLFAAIFSAIHPRLITMNLLRSLLLTGSLSIAFGIVLTAMKSSEEGALDLVQQAVLIR</sequence>
<dbReference type="InParanoid" id="A0A0D2AGL1"/>
<feature type="transmembrane region" description="Helical" evidence="10">
    <location>
        <begin position="113"/>
        <end position="133"/>
    </location>
</feature>
<evidence type="ECO:0000256" key="1">
    <source>
        <dbReference type="ARBA" id="ARBA00004477"/>
    </source>
</evidence>
<evidence type="ECO:0000256" key="6">
    <source>
        <dbReference type="ARBA" id="ARBA00022989"/>
    </source>
</evidence>
<organism evidence="11 12">
    <name type="scientific">Verruconis gallopava</name>
    <dbReference type="NCBI Taxonomy" id="253628"/>
    <lineage>
        <taxon>Eukaryota</taxon>
        <taxon>Fungi</taxon>
        <taxon>Dikarya</taxon>
        <taxon>Ascomycota</taxon>
        <taxon>Pezizomycotina</taxon>
        <taxon>Dothideomycetes</taxon>
        <taxon>Pleosporomycetidae</taxon>
        <taxon>Venturiales</taxon>
        <taxon>Sympoventuriaceae</taxon>
        <taxon>Verruconis</taxon>
    </lineage>
</organism>
<reference evidence="11 12" key="1">
    <citation type="submission" date="2015-01" db="EMBL/GenBank/DDBJ databases">
        <title>The Genome Sequence of Ochroconis gallopava CBS43764.</title>
        <authorList>
            <consortium name="The Broad Institute Genomics Platform"/>
            <person name="Cuomo C."/>
            <person name="de Hoog S."/>
            <person name="Gorbushina A."/>
            <person name="Stielow B."/>
            <person name="Teixiera M."/>
            <person name="Abouelleil A."/>
            <person name="Chapman S.B."/>
            <person name="Priest M."/>
            <person name="Young S.K."/>
            <person name="Wortman J."/>
            <person name="Nusbaum C."/>
            <person name="Birren B."/>
        </authorList>
    </citation>
    <scope>NUCLEOTIDE SEQUENCE [LARGE SCALE GENOMIC DNA]</scope>
    <source>
        <strain evidence="11 12">CBS 43764</strain>
    </source>
</reference>
<feature type="transmembrane region" description="Helical" evidence="10">
    <location>
        <begin position="362"/>
        <end position="381"/>
    </location>
</feature>
<dbReference type="GeneID" id="27311555"/>
<proteinExistence type="inferred from homology"/>
<keyword evidence="5 10" id="KW-0256">Endoplasmic reticulum</keyword>
<dbReference type="OrthoDB" id="9979195at2759"/>
<feature type="transmembrane region" description="Helical" evidence="10">
    <location>
        <begin position="487"/>
        <end position="505"/>
    </location>
</feature>